<organism evidence="2 3">
    <name type="scientific">Champsocephalus gunnari</name>
    <name type="common">Mackerel icefish</name>
    <dbReference type="NCBI Taxonomy" id="52237"/>
    <lineage>
        <taxon>Eukaryota</taxon>
        <taxon>Metazoa</taxon>
        <taxon>Chordata</taxon>
        <taxon>Craniata</taxon>
        <taxon>Vertebrata</taxon>
        <taxon>Euteleostomi</taxon>
        <taxon>Actinopterygii</taxon>
        <taxon>Neopterygii</taxon>
        <taxon>Teleostei</taxon>
        <taxon>Neoteleostei</taxon>
        <taxon>Acanthomorphata</taxon>
        <taxon>Eupercaria</taxon>
        <taxon>Perciformes</taxon>
        <taxon>Notothenioidei</taxon>
        <taxon>Channichthyidae</taxon>
        <taxon>Champsocephalus</taxon>
    </lineage>
</organism>
<evidence type="ECO:0000313" key="3">
    <source>
        <dbReference type="Proteomes" id="UP001331515"/>
    </source>
</evidence>
<evidence type="ECO:0000313" key="2">
    <source>
        <dbReference type="EMBL" id="KAK5929939.1"/>
    </source>
</evidence>
<gene>
    <name evidence="2" type="ORF">CgunFtcFv8_011127</name>
</gene>
<dbReference type="Proteomes" id="UP001331515">
    <property type="component" value="Unassembled WGS sequence"/>
</dbReference>
<sequence>MSVIHQEFVSRAAGCCMNLTCVTSCLGDRDVTALTGRVSHVALRHSASASWRPARKRSCQGASVRQADSPRPAGLSALL</sequence>
<dbReference type="EMBL" id="JAURVH010001517">
    <property type="protein sequence ID" value="KAK5929939.1"/>
    <property type="molecule type" value="Genomic_DNA"/>
</dbReference>
<reference evidence="2 3" key="1">
    <citation type="journal article" date="2023" name="Mol. Biol. Evol.">
        <title>Genomics of Secondarily Temperate Adaptation in the Only Non-Antarctic Icefish.</title>
        <authorList>
            <person name="Rivera-Colon A.G."/>
            <person name="Rayamajhi N."/>
            <person name="Minhas B.F."/>
            <person name="Madrigal G."/>
            <person name="Bilyk K.T."/>
            <person name="Yoon V."/>
            <person name="Hune M."/>
            <person name="Gregory S."/>
            <person name="Cheng C.H.C."/>
            <person name="Catchen J.M."/>
        </authorList>
    </citation>
    <scope>NUCLEOTIDE SEQUENCE [LARGE SCALE GENOMIC DNA]</scope>
    <source>
        <tissue evidence="2">White muscle</tissue>
    </source>
</reference>
<accession>A0AAN8DX31</accession>
<comment type="caution">
    <text evidence="2">The sequence shown here is derived from an EMBL/GenBank/DDBJ whole genome shotgun (WGS) entry which is preliminary data.</text>
</comment>
<evidence type="ECO:0000256" key="1">
    <source>
        <dbReference type="SAM" id="MobiDB-lite"/>
    </source>
</evidence>
<proteinExistence type="predicted"/>
<protein>
    <submittedName>
        <fullName evidence="2">Uncharacterized protein</fullName>
    </submittedName>
</protein>
<name>A0AAN8DX31_CHAGU</name>
<dbReference type="AlphaFoldDB" id="A0AAN8DX31"/>
<keyword evidence="3" id="KW-1185">Reference proteome</keyword>
<feature type="region of interest" description="Disordered" evidence="1">
    <location>
        <begin position="54"/>
        <end position="79"/>
    </location>
</feature>